<keyword evidence="2" id="KW-0964">Secreted</keyword>
<sequence>MKPMSAVKALLTFALLVAVTDADIEGLKKTCPDKDQPAGDAGCMYYCDDKGNHYGIYPDGSTCDYTGSRDGKCQDGLCYPGPNSVTPTAVP</sequence>
<dbReference type="AlphaFoldDB" id="Q09JX6"/>
<dbReference type="CDD" id="cd23501">
    <property type="entry name" value="TSLPI_Salp14_NTD"/>
    <property type="match status" value="1"/>
</dbReference>
<feature type="signal peptide" evidence="3">
    <location>
        <begin position="1"/>
        <end position="22"/>
    </location>
</feature>
<evidence type="ECO:0000256" key="2">
    <source>
        <dbReference type="ARBA" id="ARBA00022525"/>
    </source>
</evidence>
<comment type="subcellular location">
    <subcellularLocation>
        <location evidence="1">Secreted</location>
    </subcellularLocation>
</comment>
<dbReference type="GO" id="GO:0005576">
    <property type="term" value="C:extracellular region"/>
    <property type="evidence" value="ECO:0007669"/>
    <property type="project" value="UniProtKB-SubCell"/>
</dbReference>
<evidence type="ECO:0000256" key="1">
    <source>
        <dbReference type="ARBA" id="ARBA00004613"/>
    </source>
</evidence>
<protein>
    <submittedName>
        <fullName evidence="4">BTSP</fullName>
    </submittedName>
</protein>
<dbReference type="InterPro" id="IPR011694">
    <property type="entry name" value="Ixonnexin-like"/>
</dbReference>
<accession>Q09JX6</accession>
<organism evidence="4">
    <name type="scientific">Argas monolakensis</name>
    <name type="common">Mono lake bird tick</name>
    <dbReference type="NCBI Taxonomy" id="34602"/>
    <lineage>
        <taxon>Eukaryota</taxon>
        <taxon>Metazoa</taxon>
        <taxon>Ecdysozoa</taxon>
        <taxon>Arthropoda</taxon>
        <taxon>Chelicerata</taxon>
        <taxon>Arachnida</taxon>
        <taxon>Acari</taxon>
        <taxon>Parasitiformes</taxon>
        <taxon>Ixodida</taxon>
        <taxon>Ixodoidea</taxon>
        <taxon>Argasidae</taxon>
        <taxon>Argasinae</taxon>
        <taxon>Argas</taxon>
    </lineage>
</organism>
<feature type="chain" id="PRO_5004167645" evidence="3">
    <location>
        <begin position="23"/>
        <end position="91"/>
    </location>
</feature>
<reference evidence="4" key="1">
    <citation type="journal article" date="2008" name="Insect Biochem. Mol. Biol.">
        <title>Comparative sialomics between hard and soft ticks: implications for the evolution of blood-feeding behavior.</title>
        <authorList>
            <person name="Mans B.J."/>
            <person name="Andersen J.F."/>
            <person name="Francischetti I.M."/>
            <person name="Valenzuela J.G."/>
            <person name="Schwan T.G."/>
            <person name="Pham V.M."/>
            <person name="Garfield M.K."/>
            <person name="Hammer C.H."/>
            <person name="Ribeiro J.M."/>
        </authorList>
    </citation>
    <scope>NUCLEOTIDE SEQUENCE</scope>
    <source>
        <strain evidence="4">AM-15</strain>
        <tissue evidence="4">Adult salivary gland</tissue>
    </source>
</reference>
<dbReference type="EMBL" id="DQ886720">
    <property type="protein sequence ID" value="ABI52637.1"/>
    <property type="molecule type" value="mRNA"/>
</dbReference>
<keyword evidence="3" id="KW-0732">Signal</keyword>
<evidence type="ECO:0000256" key="3">
    <source>
        <dbReference type="SAM" id="SignalP"/>
    </source>
</evidence>
<dbReference type="Pfam" id="PF07771">
    <property type="entry name" value="TSGP1"/>
    <property type="match status" value="1"/>
</dbReference>
<proteinExistence type="evidence at transcript level"/>
<evidence type="ECO:0000313" key="4">
    <source>
        <dbReference type="EMBL" id="ABI52637.1"/>
    </source>
</evidence>
<name>Q09JX6_ARGMO</name>